<comment type="caution">
    <text evidence="9">The sequence shown here is derived from an EMBL/GenBank/DDBJ whole genome shotgun (WGS) entry which is preliminary data.</text>
</comment>
<evidence type="ECO:0000256" key="3">
    <source>
        <dbReference type="ARBA" id="ARBA00022448"/>
    </source>
</evidence>
<dbReference type="GO" id="GO:0015288">
    <property type="term" value="F:porin activity"/>
    <property type="evidence" value="ECO:0007669"/>
    <property type="project" value="TreeGrafter"/>
</dbReference>
<dbReference type="AlphaFoldDB" id="A0A842IPH9"/>
<comment type="subcellular location">
    <subcellularLocation>
        <location evidence="1">Cell outer membrane</location>
    </subcellularLocation>
</comment>
<dbReference type="Gene3D" id="1.20.1600.10">
    <property type="entry name" value="Outer membrane efflux proteins (OEP)"/>
    <property type="match status" value="1"/>
</dbReference>
<dbReference type="PANTHER" id="PTHR30026">
    <property type="entry name" value="OUTER MEMBRANE PROTEIN TOLC"/>
    <property type="match status" value="1"/>
</dbReference>
<dbReference type="GO" id="GO:0009279">
    <property type="term" value="C:cell outer membrane"/>
    <property type="evidence" value="ECO:0007669"/>
    <property type="project" value="UniProtKB-SubCell"/>
</dbReference>
<sequence length="459" mass="51603">MCFILGFAQDTPASFTLQEAIDYALENNRKAKNAARDIEAAKQQKWETTATGLPQLNATVNYQNFLKQQVSLLPNAFFDPFSQVRNLDEYYDELSAPSGIPDTEPGFTEVIFGTKQNVNATATLSQLLFDGSYLVGLQSAKVFLEISKNAKDKTDLEVRKGVINAYGNVLLAEESVIIYEKNITVLQKNLDETTKIYENGLEEEESVEQLQITLSNLQSSLNNAKRLRGIAYQMFNITLGIDYSTNIRLTENLENLTVKNISLEALELANDVTTTIDYKIAENDKRSKELLLKLEKSKALPQLSAYLNGGYLGFSDDFSFLNSDQDWAGFSSFGFNLNLPIFSSGGRSAATQRARINLEKSKDDLTETEQRLKLQIETAKSNYRFATEDYNNKKQNLSLAKRIESKNQTKFFEGVGSSFELRQAQTQLYTAQQELLQAMLDVINTKAELETITNTTTNF</sequence>
<keyword evidence="4" id="KW-1134">Transmembrane beta strand</keyword>
<dbReference type="InterPro" id="IPR051906">
    <property type="entry name" value="TolC-like"/>
</dbReference>
<comment type="similarity">
    <text evidence="2">Belongs to the outer membrane factor (OMF) (TC 1.B.17) family.</text>
</comment>
<reference evidence="9" key="1">
    <citation type="submission" date="2020-08" db="EMBL/GenBank/DDBJ databases">
        <title>Winogradskyella ouciana sp. nov., isolated from the hadal seawater of the Mariana Trench.</title>
        <authorList>
            <person name="He X."/>
        </authorList>
    </citation>
    <scope>NUCLEOTIDE SEQUENCE [LARGE SCALE GENOMIC DNA]</scope>
    <source>
        <strain evidence="9">KCTC 52348</strain>
    </source>
</reference>
<evidence type="ECO:0000256" key="4">
    <source>
        <dbReference type="ARBA" id="ARBA00022452"/>
    </source>
</evidence>
<dbReference type="SUPFAM" id="SSF56954">
    <property type="entry name" value="Outer membrane efflux proteins (OEP)"/>
    <property type="match status" value="1"/>
</dbReference>
<keyword evidence="7" id="KW-0998">Cell outer membrane</keyword>
<dbReference type="PANTHER" id="PTHR30026:SF20">
    <property type="entry name" value="OUTER MEMBRANE PROTEIN TOLC"/>
    <property type="match status" value="1"/>
</dbReference>
<feature type="coiled-coil region" evidence="8">
    <location>
        <begin position="351"/>
        <end position="396"/>
    </location>
</feature>
<keyword evidence="10" id="KW-1185">Reference proteome</keyword>
<organism evidence="9 10">
    <name type="scientific">Winogradskyella flava</name>
    <dbReference type="NCBI Taxonomy" id="1884876"/>
    <lineage>
        <taxon>Bacteria</taxon>
        <taxon>Pseudomonadati</taxon>
        <taxon>Bacteroidota</taxon>
        <taxon>Flavobacteriia</taxon>
        <taxon>Flavobacteriales</taxon>
        <taxon>Flavobacteriaceae</taxon>
        <taxon>Winogradskyella</taxon>
    </lineage>
</organism>
<dbReference type="GO" id="GO:1990281">
    <property type="term" value="C:efflux pump complex"/>
    <property type="evidence" value="ECO:0007669"/>
    <property type="project" value="TreeGrafter"/>
</dbReference>
<dbReference type="EMBL" id="JACLCP010000001">
    <property type="protein sequence ID" value="MBC2843594.1"/>
    <property type="molecule type" value="Genomic_DNA"/>
</dbReference>
<keyword evidence="5" id="KW-0812">Transmembrane</keyword>
<dbReference type="GO" id="GO:0015562">
    <property type="term" value="F:efflux transmembrane transporter activity"/>
    <property type="evidence" value="ECO:0007669"/>
    <property type="project" value="InterPro"/>
</dbReference>
<dbReference type="Pfam" id="PF02321">
    <property type="entry name" value="OEP"/>
    <property type="match status" value="2"/>
</dbReference>
<dbReference type="Proteomes" id="UP000533900">
    <property type="component" value="Unassembled WGS sequence"/>
</dbReference>
<evidence type="ECO:0000256" key="6">
    <source>
        <dbReference type="ARBA" id="ARBA00023136"/>
    </source>
</evidence>
<evidence type="ECO:0000256" key="2">
    <source>
        <dbReference type="ARBA" id="ARBA00007613"/>
    </source>
</evidence>
<gene>
    <name evidence="9" type="ORF">H7F21_00685</name>
</gene>
<accession>A0A842IPH9</accession>
<evidence type="ECO:0000256" key="8">
    <source>
        <dbReference type="SAM" id="Coils"/>
    </source>
</evidence>
<name>A0A842IPH9_9FLAO</name>
<keyword evidence="6" id="KW-0472">Membrane</keyword>
<protein>
    <submittedName>
        <fullName evidence="9">TolC family protein</fullName>
    </submittedName>
</protein>
<keyword evidence="3" id="KW-0813">Transport</keyword>
<evidence type="ECO:0000256" key="1">
    <source>
        <dbReference type="ARBA" id="ARBA00004442"/>
    </source>
</evidence>
<evidence type="ECO:0000256" key="5">
    <source>
        <dbReference type="ARBA" id="ARBA00022692"/>
    </source>
</evidence>
<evidence type="ECO:0000313" key="10">
    <source>
        <dbReference type="Proteomes" id="UP000533900"/>
    </source>
</evidence>
<dbReference type="InterPro" id="IPR003423">
    <property type="entry name" value="OMP_efflux"/>
</dbReference>
<keyword evidence="8" id="KW-0175">Coiled coil</keyword>
<evidence type="ECO:0000313" key="9">
    <source>
        <dbReference type="EMBL" id="MBC2843594.1"/>
    </source>
</evidence>
<evidence type="ECO:0000256" key="7">
    <source>
        <dbReference type="ARBA" id="ARBA00023237"/>
    </source>
</evidence>
<proteinExistence type="inferred from homology"/>